<sequence>MKSTFLLFLSVILLSACNSADKKNSSSINDADKAVILFENEMHNFGSVAEGTKVTHTFNFKNTGKSPLIIEDASASCGCTVPEYSNNPIQPGQSGVIKVVFDTQGRAGLNDKVITVLSNATEESVKLHLVGEVKLNK</sequence>
<dbReference type="PROSITE" id="PS51257">
    <property type="entry name" value="PROKAR_LIPOPROTEIN"/>
    <property type="match status" value="1"/>
</dbReference>
<dbReference type="Proteomes" id="UP001337681">
    <property type="component" value="Unassembled WGS sequence"/>
</dbReference>
<dbReference type="Gene3D" id="2.60.40.10">
    <property type="entry name" value="Immunoglobulins"/>
    <property type="match status" value="1"/>
</dbReference>
<protein>
    <submittedName>
        <fullName evidence="2">DUF1573 domain-containing protein</fullName>
    </submittedName>
</protein>
<keyword evidence="1" id="KW-0732">Signal</keyword>
<evidence type="ECO:0000313" key="2">
    <source>
        <dbReference type="EMBL" id="MEE1885229.1"/>
    </source>
</evidence>
<gene>
    <name evidence="2" type="ORF">VRU49_07335</name>
</gene>
<comment type="caution">
    <text evidence="2">The sequence shown here is derived from an EMBL/GenBank/DDBJ whole genome shotgun (WGS) entry which is preliminary data.</text>
</comment>
<dbReference type="InterPro" id="IPR013783">
    <property type="entry name" value="Ig-like_fold"/>
</dbReference>
<keyword evidence="3" id="KW-1185">Reference proteome</keyword>
<dbReference type="EMBL" id="JAZDQU010000002">
    <property type="protein sequence ID" value="MEE1885229.1"/>
    <property type="molecule type" value="Genomic_DNA"/>
</dbReference>
<dbReference type="Pfam" id="PF07610">
    <property type="entry name" value="DUF1573"/>
    <property type="match status" value="1"/>
</dbReference>
<accession>A0ABU7H1L9</accession>
<name>A0ABU7H1L9_9SPHI</name>
<reference evidence="2 3" key="1">
    <citation type="submission" date="2024-01" db="EMBL/GenBank/DDBJ databases">
        <title>Pedobacter sp. nov., isolated from oil-contaminated soil.</title>
        <authorList>
            <person name="Le N.T.T."/>
        </authorList>
    </citation>
    <scope>NUCLEOTIDE SEQUENCE [LARGE SCALE GENOMIC DNA]</scope>
    <source>
        <strain evidence="2 3">VNH31</strain>
    </source>
</reference>
<evidence type="ECO:0000313" key="3">
    <source>
        <dbReference type="Proteomes" id="UP001337681"/>
    </source>
</evidence>
<dbReference type="PANTHER" id="PTHR37833">
    <property type="entry name" value="LIPOPROTEIN-RELATED"/>
    <property type="match status" value="1"/>
</dbReference>
<dbReference type="InterPro" id="IPR011467">
    <property type="entry name" value="DUF1573"/>
</dbReference>
<feature type="chain" id="PRO_5047024010" evidence="1">
    <location>
        <begin position="21"/>
        <end position="137"/>
    </location>
</feature>
<proteinExistence type="predicted"/>
<feature type="signal peptide" evidence="1">
    <location>
        <begin position="1"/>
        <end position="20"/>
    </location>
</feature>
<dbReference type="RefSeq" id="WP_330146129.1">
    <property type="nucleotide sequence ID" value="NZ_JAZDQU010000002.1"/>
</dbReference>
<organism evidence="2 3">
    <name type="scientific">Pedobacter flavus</name>
    <dbReference type="NCBI Taxonomy" id="3113906"/>
    <lineage>
        <taxon>Bacteria</taxon>
        <taxon>Pseudomonadati</taxon>
        <taxon>Bacteroidota</taxon>
        <taxon>Sphingobacteriia</taxon>
        <taxon>Sphingobacteriales</taxon>
        <taxon>Sphingobacteriaceae</taxon>
        <taxon>Pedobacter</taxon>
    </lineage>
</organism>
<evidence type="ECO:0000256" key="1">
    <source>
        <dbReference type="SAM" id="SignalP"/>
    </source>
</evidence>
<dbReference type="PANTHER" id="PTHR37833:SF1">
    <property type="entry name" value="SIGNAL PEPTIDE PROTEIN"/>
    <property type="match status" value="1"/>
</dbReference>